<dbReference type="Pfam" id="PF12822">
    <property type="entry name" value="ECF_trnsprt"/>
    <property type="match status" value="1"/>
</dbReference>
<dbReference type="OrthoDB" id="9809154at2"/>
<reference evidence="3" key="1">
    <citation type="submission" date="2011-12" db="EMBL/GenBank/DDBJ databases">
        <title>Complete sequence of Clostridium clariflavum DSM 19732.</title>
        <authorList>
            <consortium name="US DOE Joint Genome Institute"/>
            <person name="Lucas S."/>
            <person name="Han J."/>
            <person name="Lapidus A."/>
            <person name="Cheng J.-F."/>
            <person name="Goodwin L."/>
            <person name="Pitluck S."/>
            <person name="Peters L."/>
            <person name="Teshima H."/>
            <person name="Detter J.C."/>
            <person name="Han C."/>
            <person name="Tapia R."/>
            <person name="Land M."/>
            <person name="Hauser L."/>
            <person name="Kyrpides N."/>
            <person name="Ivanova N."/>
            <person name="Pagani I."/>
            <person name="Kitzmiller T."/>
            <person name="Lynd L."/>
            <person name="Izquierdo J."/>
            <person name="Woyke T."/>
        </authorList>
    </citation>
    <scope>NUCLEOTIDE SEQUENCE [LARGE SCALE GENOMIC DNA]</scope>
    <source>
        <strain evidence="3">DSM 19732 / NBRC 101661 / EBR45</strain>
    </source>
</reference>
<feature type="transmembrane region" description="Helical" evidence="1">
    <location>
        <begin position="42"/>
        <end position="69"/>
    </location>
</feature>
<keyword evidence="1" id="KW-1133">Transmembrane helix</keyword>
<name>G8M2U0_ACECE</name>
<sequence precursor="true">MNKDKLRYLTRTAMLLALTIVFQSLGRFIPLGPNSMYVVGPLVNACLLISTGLVGIYSGTVISILAPFGAILTGATMPLPLAPFVALGNFALVLLFYVFRKKKVIGIVTGAIAKFLVIYGSLLTIIPYFKILPSQQASNLASKAFGWPQLITALIGGIIALPVIMRLEKRI</sequence>
<evidence type="ECO:0000313" key="3">
    <source>
        <dbReference type="Proteomes" id="UP000005435"/>
    </source>
</evidence>
<dbReference type="Gene3D" id="1.10.1760.20">
    <property type="match status" value="1"/>
</dbReference>
<protein>
    <recommendedName>
        <fullName evidence="4">ECF transporter S component</fullName>
    </recommendedName>
</protein>
<dbReference type="GO" id="GO:0022857">
    <property type="term" value="F:transmembrane transporter activity"/>
    <property type="evidence" value="ECO:0007669"/>
    <property type="project" value="InterPro"/>
</dbReference>
<reference evidence="2 3" key="2">
    <citation type="journal article" date="2012" name="Stand. Genomic Sci.">
        <title>Complete Genome Sequence of Clostridium clariflavum DSM 19732.</title>
        <authorList>
            <person name="Izquierdo J.A."/>
            <person name="Goodwin L."/>
            <person name="Davenport K.W."/>
            <person name="Teshima H."/>
            <person name="Bruce D."/>
            <person name="Detter C."/>
            <person name="Tapia R."/>
            <person name="Han S."/>
            <person name="Land M."/>
            <person name="Hauser L."/>
            <person name="Jeffries C.D."/>
            <person name="Han J."/>
            <person name="Pitluck S."/>
            <person name="Nolan M."/>
            <person name="Chen A."/>
            <person name="Huntemann M."/>
            <person name="Mavromatis K."/>
            <person name="Mikhailova N."/>
            <person name="Liolios K."/>
            <person name="Woyke T."/>
            <person name="Lynd L.R."/>
        </authorList>
    </citation>
    <scope>NUCLEOTIDE SEQUENCE [LARGE SCALE GENOMIC DNA]</scope>
    <source>
        <strain evidence="3">DSM 19732 / NBRC 101661 / EBR45</strain>
    </source>
</reference>
<evidence type="ECO:0008006" key="4">
    <source>
        <dbReference type="Google" id="ProtNLM"/>
    </source>
</evidence>
<keyword evidence="3" id="KW-1185">Reference proteome</keyword>
<dbReference type="STRING" id="720554.Clocl_1568"/>
<proteinExistence type="predicted"/>
<evidence type="ECO:0000256" key="1">
    <source>
        <dbReference type="SAM" id="Phobius"/>
    </source>
</evidence>
<evidence type="ECO:0000313" key="2">
    <source>
        <dbReference type="EMBL" id="AEV68204.1"/>
    </source>
</evidence>
<dbReference type="RefSeq" id="WP_014254810.1">
    <property type="nucleotide sequence ID" value="NC_016627.1"/>
</dbReference>
<feature type="transmembrane region" description="Helical" evidence="1">
    <location>
        <begin position="149"/>
        <end position="167"/>
    </location>
</feature>
<dbReference type="KEGG" id="ccl:Clocl_1568"/>
<dbReference type="EMBL" id="CP003065">
    <property type="protein sequence ID" value="AEV68204.1"/>
    <property type="molecule type" value="Genomic_DNA"/>
</dbReference>
<dbReference type="HOGENOM" id="CLU_123730_2_0_9"/>
<dbReference type="AlphaFoldDB" id="G8M2U0"/>
<keyword evidence="1" id="KW-0812">Transmembrane</keyword>
<dbReference type="eggNOG" id="ENOG5032UR1">
    <property type="taxonomic scope" value="Bacteria"/>
</dbReference>
<organism evidence="2 3">
    <name type="scientific">Acetivibrio clariflavus (strain DSM 19732 / NBRC 101661 / EBR45)</name>
    <name type="common">Clostridium clariflavum</name>
    <dbReference type="NCBI Taxonomy" id="720554"/>
    <lineage>
        <taxon>Bacteria</taxon>
        <taxon>Bacillati</taxon>
        <taxon>Bacillota</taxon>
        <taxon>Clostridia</taxon>
        <taxon>Eubacteriales</taxon>
        <taxon>Oscillospiraceae</taxon>
        <taxon>Acetivibrio</taxon>
    </lineage>
</organism>
<feature type="transmembrane region" description="Helical" evidence="1">
    <location>
        <begin position="81"/>
        <end position="99"/>
    </location>
</feature>
<accession>G8M2U0</accession>
<gene>
    <name evidence="2" type="ordered locus">Clocl_1568</name>
</gene>
<feature type="transmembrane region" description="Helical" evidence="1">
    <location>
        <begin position="111"/>
        <end position="129"/>
    </location>
</feature>
<dbReference type="Proteomes" id="UP000005435">
    <property type="component" value="Chromosome"/>
</dbReference>
<keyword evidence="1" id="KW-0472">Membrane</keyword>
<dbReference type="InterPro" id="IPR024529">
    <property type="entry name" value="ECF_trnsprt_substrate-spec"/>
</dbReference>